<keyword evidence="2" id="KW-0472">Membrane</keyword>
<dbReference type="GeneID" id="74304276"/>
<feature type="compositionally biased region" description="Basic and acidic residues" evidence="1">
    <location>
        <begin position="1"/>
        <end position="12"/>
    </location>
</feature>
<feature type="transmembrane region" description="Helical" evidence="2">
    <location>
        <begin position="117"/>
        <end position="143"/>
    </location>
</feature>
<feature type="region of interest" description="Disordered" evidence="1">
    <location>
        <begin position="1"/>
        <end position="50"/>
    </location>
</feature>
<organism evidence="4 5">
    <name type="scientific">Mycolicibacterium phlei DSM 43239 = CCUG 21000</name>
    <dbReference type="NCBI Taxonomy" id="1226750"/>
    <lineage>
        <taxon>Bacteria</taxon>
        <taxon>Bacillati</taxon>
        <taxon>Actinomycetota</taxon>
        <taxon>Actinomycetes</taxon>
        <taxon>Mycobacteriales</taxon>
        <taxon>Mycobacteriaceae</taxon>
        <taxon>Mycolicibacterium</taxon>
    </lineage>
</organism>
<dbReference type="RefSeq" id="WP_061482118.1">
    <property type="nucleotide sequence ID" value="NZ_ANBO01000044.1"/>
</dbReference>
<feature type="transmembrane region" description="Helical" evidence="2">
    <location>
        <begin position="76"/>
        <end position="105"/>
    </location>
</feature>
<dbReference type="AlphaFoldDB" id="A0A5N5UR37"/>
<feature type="compositionally biased region" description="Pro residues" evidence="1">
    <location>
        <begin position="27"/>
        <end position="50"/>
    </location>
</feature>
<dbReference type="Proteomes" id="UP000325690">
    <property type="component" value="Unassembled WGS sequence"/>
</dbReference>
<dbReference type="Pfam" id="PF13828">
    <property type="entry name" value="DUF4190"/>
    <property type="match status" value="1"/>
</dbReference>
<gene>
    <name evidence="4" type="ORF">MPHL21000_23095</name>
</gene>
<protein>
    <submittedName>
        <fullName evidence="4">Membrane protein</fullName>
    </submittedName>
</protein>
<evidence type="ECO:0000256" key="2">
    <source>
        <dbReference type="SAM" id="Phobius"/>
    </source>
</evidence>
<proteinExistence type="predicted"/>
<dbReference type="InterPro" id="IPR025241">
    <property type="entry name" value="DUF4190"/>
</dbReference>
<sequence length="145" mass="15066">MTGPDEQPRGDEYPPLEDYPAYLPEETLPPPVYPAPPPYPPPAYPPPPNYPPPQGYSPYYPYPGYLLAKPAGVNGMAIGALVASIGGVACCGLSAVPGLLLGVLAMRETRRTGQDGYGIALAATIIGGLVVAGTLLYFLVLLLGA</sequence>
<evidence type="ECO:0000313" key="4">
    <source>
        <dbReference type="EMBL" id="KAB7752066.1"/>
    </source>
</evidence>
<evidence type="ECO:0000256" key="1">
    <source>
        <dbReference type="SAM" id="MobiDB-lite"/>
    </source>
</evidence>
<evidence type="ECO:0000313" key="5">
    <source>
        <dbReference type="Proteomes" id="UP000325690"/>
    </source>
</evidence>
<keyword evidence="2" id="KW-0812">Transmembrane</keyword>
<accession>A0A5N5UR37</accession>
<feature type="domain" description="DUF4190" evidence="3">
    <location>
        <begin position="76"/>
        <end position="136"/>
    </location>
</feature>
<keyword evidence="5" id="KW-1185">Reference proteome</keyword>
<reference evidence="4 5" key="1">
    <citation type="submission" date="2012-10" db="EMBL/GenBank/DDBJ databases">
        <title>The draft sequence of the Mycobacterium pheli genome.</title>
        <authorList>
            <person name="Pettersson B.M.F."/>
            <person name="Das S."/>
            <person name="Dasgupta S."/>
            <person name="Bhattacharya A."/>
            <person name="Kirsebom L.A."/>
        </authorList>
    </citation>
    <scope>NUCLEOTIDE SEQUENCE [LARGE SCALE GENOMIC DNA]</scope>
    <source>
        <strain evidence="4 5">CCUG 21000</strain>
    </source>
</reference>
<keyword evidence="2" id="KW-1133">Transmembrane helix</keyword>
<name>A0A5N5UR37_MYCPH</name>
<comment type="caution">
    <text evidence="4">The sequence shown here is derived from an EMBL/GenBank/DDBJ whole genome shotgun (WGS) entry which is preliminary data.</text>
</comment>
<evidence type="ECO:0000259" key="3">
    <source>
        <dbReference type="Pfam" id="PF13828"/>
    </source>
</evidence>
<dbReference type="EMBL" id="ANBP01000053">
    <property type="protein sequence ID" value="KAB7752066.1"/>
    <property type="molecule type" value="Genomic_DNA"/>
</dbReference>